<keyword evidence="2" id="KW-1185">Reference proteome</keyword>
<name>A0A3R9QEV0_9BACI</name>
<organism evidence="1 2">
    <name type="scientific">Salibacterium salarium</name>
    <dbReference type="NCBI Taxonomy" id="284579"/>
    <lineage>
        <taxon>Bacteria</taxon>
        <taxon>Bacillati</taxon>
        <taxon>Bacillota</taxon>
        <taxon>Bacilli</taxon>
        <taxon>Bacillales</taxon>
        <taxon>Bacillaceae</taxon>
    </lineage>
</organism>
<dbReference type="AlphaFoldDB" id="A0A3R9QEV0"/>
<comment type="caution">
    <text evidence="1">The sequence shown here is derived from an EMBL/GenBank/DDBJ whole genome shotgun (WGS) entry which is preliminary data.</text>
</comment>
<accession>A0A3R9QEV0</accession>
<reference evidence="1 2" key="1">
    <citation type="submission" date="2018-10" db="EMBL/GenBank/DDBJ databases">
        <title>Draft genome sequence of Bacillus salarius IM0101, isolated from a hypersaline soil in Inner Mongolia, China.</title>
        <authorList>
            <person name="Yamprayoonswat W."/>
            <person name="Boonvisut S."/>
            <person name="Jumpathong W."/>
            <person name="Sittihan S."/>
            <person name="Ruangsuj P."/>
            <person name="Wanthongcharoen S."/>
            <person name="Thongpramul N."/>
            <person name="Pimmason S."/>
            <person name="Yu B."/>
            <person name="Yasawong M."/>
        </authorList>
    </citation>
    <scope>NUCLEOTIDE SEQUENCE [LARGE SCALE GENOMIC DNA]</scope>
    <source>
        <strain evidence="1 2">IM0101</strain>
    </source>
</reference>
<protein>
    <submittedName>
        <fullName evidence="1">EamA/RhaT family transporter</fullName>
    </submittedName>
</protein>
<gene>
    <name evidence="1" type="ORF">D7Z54_33305</name>
</gene>
<proteinExistence type="predicted"/>
<evidence type="ECO:0000313" key="1">
    <source>
        <dbReference type="EMBL" id="RSL29040.1"/>
    </source>
</evidence>
<dbReference type="Proteomes" id="UP000275076">
    <property type="component" value="Unassembled WGS sequence"/>
</dbReference>
<evidence type="ECO:0000313" key="2">
    <source>
        <dbReference type="Proteomes" id="UP000275076"/>
    </source>
</evidence>
<sequence length="48" mass="5118">MRFAGVGLVMLAAICWGITGGIADILMNKGWDPIVISLYRGAVGFICF</sequence>
<feature type="non-terminal residue" evidence="1">
    <location>
        <position position="48"/>
    </location>
</feature>
<dbReference type="EMBL" id="RBVX01000101">
    <property type="protein sequence ID" value="RSL29040.1"/>
    <property type="molecule type" value="Genomic_DNA"/>
</dbReference>